<sequence length="44" mass="5091">MKAITRMLTVNRHLAYLDVLMLTDHHKYGNALVKQRRKPSPGTD</sequence>
<organism evidence="1 2">
    <name type="scientific">Phytophthora fragariae</name>
    <dbReference type="NCBI Taxonomy" id="53985"/>
    <lineage>
        <taxon>Eukaryota</taxon>
        <taxon>Sar</taxon>
        <taxon>Stramenopiles</taxon>
        <taxon>Oomycota</taxon>
        <taxon>Peronosporomycetes</taxon>
        <taxon>Peronosporales</taxon>
        <taxon>Peronosporaceae</taxon>
        <taxon>Phytophthora</taxon>
    </lineage>
</organism>
<dbReference type="Proteomes" id="UP000486351">
    <property type="component" value="Unassembled WGS sequence"/>
</dbReference>
<gene>
    <name evidence="1" type="ORF">PF008_g16911</name>
</gene>
<comment type="caution">
    <text evidence="1">The sequence shown here is derived from an EMBL/GenBank/DDBJ whole genome shotgun (WGS) entry which is preliminary data.</text>
</comment>
<protein>
    <submittedName>
        <fullName evidence="1">Uncharacterized protein</fullName>
    </submittedName>
</protein>
<evidence type="ECO:0000313" key="2">
    <source>
        <dbReference type="Proteomes" id="UP000486351"/>
    </source>
</evidence>
<proteinExistence type="predicted"/>
<dbReference type="EMBL" id="QXFY01001189">
    <property type="protein sequence ID" value="KAE9325266.1"/>
    <property type="molecule type" value="Genomic_DNA"/>
</dbReference>
<evidence type="ECO:0000313" key="1">
    <source>
        <dbReference type="EMBL" id="KAE9325266.1"/>
    </source>
</evidence>
<reference evidence="1 2" key="1">
    <citation type="submission" date="2018-09" db="EMBL/GenBank/DDBJ databases">
        <title>Genomic investigation of the strawberry pathogen Phytophthora fragariae indicates pathogenicity is determined by transcriptional variation in three key races.</title>
        <authorList>
            <person name="Adams T.M."/>
            <person name="Armitage A.D."/>
            <person name="Sobczyk M.K."/>
            <person name="Bates H.J."/>
            <person name="Dunwell J.M."/>
            <person name="Nellist C.F."/>
            <person name="Harrison R.J."/>
        </authorList>
    </citation>
    <scope>NUCLEOTIDE SEQUENCE [LARGE SCALE GENOMIC DNA]</scope>
    <source>
        <strain evidence="1 2">NOV-77</strain>
    </source>
</reference>
<accession>A0A6G0RAB2</accession>
<name>A0A6G0RAB2_9STRA</name>
<dbReference type="AlphaFoldDB" id="A0A6G0RAB2"/>